<proteinExistence type="predicted"/>
<reference evidence="2 3" key="1">
    <citation type="journal article" date="2016" name="Sci. Rep.">
        <title>The Dendrobium catenatum Lindl. genome sequence provides insights into polysaccharide synthase, floral development and adaptive evolution.</title>
        <authorList>
            <person name="Zhang G.Q."/>
            <person name="Xu Q."/>
            <person name="Bian C."/>
            <person name="Tsai W.C."/>
            <person name="Yeh C.M."/>
            <person name="Liu K.W."/>
            <person name="Yoshida K."/>
            <person name="Zhang L.S."/>
            <person name="Chang S.B."/>
            <person name="Chen F."/>
            <person name="Shi Y."/>
            <person name="Su Y.Y."/>
            <person name="Zhang Y.Q."/>
            <person name="Chen L.J."/>
            <person name="Yin Y."/>
            <person name="Lin M."/>
            <person name="Huang H."/>
            <person name="Deng H."/>
            <person name="Wang Z.W."/>
            <person name="Zhu S.L."/>
            <person name="Zhao X."/>
            <person name="Deng C."/>
            <person name="Niu S.C."/>
            <person name="Huang J."/>
            <person name="Wang M."/>
            <person name="Liu G.H."/>
            <person name="Yang H.J."/>
            <person name="Xiao X.J."/>
            <person name="Hsiao Y.Y."/>
            <person name="Wu W.L."/>
            <person name="Chen Y.Y."/>
            <person name="Mitsuda N."/>
            <person name="Ohme-Takagi M."/>
            <person name="Luo Y.B."/>
            <person name="Van de Peer Y."/>
            <person name="Liu Z.J."/>
        </authorList>
    </citation>
    <scope>NUCLEOTIDE SEQUENCE [LARGE SCALE GENOMIC DNA]</scope>
    <source>
        <tissue evidence="2">The whole plant</tissue>
    </source>
</reference>
<dbReference type="AlphaFoldDB" id="A0A2I0X038"/>
<accession>A0A2I0X038</accession>
<sequence length="137" mass="16063">MAIKGGLKMADSLTMRGIQVDKICALCHCFDETTTHLFFECDYSFSILSILMRNLGFLLLRPNILQIFEYIEDTHHMDKNFYFLLICCAVYYIWRERNDRKFGGNSVSCTTLTHNIKTVVLLKFLKWKNAENLLHLL</sequence>
<organism evidence="2 3">
    <name type="scientific">Dendrobium catenatum</name>
    <dbReference type="NCBI Taxonomy" id="906689"/>
    <lineage>
        <taxon>Eukaryota</taxon>
        <taxon>Viridiplantae</taxon>
        <taxon>Streptophyta</taxon>
        <taxon>Embryophyta</taxon>
        <taxon>Tracheophyta</taxon>
        <taxon>Spermatophyta</taxon>
        <taxon>Magnoliopsida</taxon>
        <taxon>Liliopsida</taxon>
        <taxon>Asparagales</taxon>
        <taxon>Orchidaceae</taxon>
        <taxon>Epidendroideae</taxon>
        <taxon>Malaxideae</taxon>
        <taxon>Dendrobiinae</taxon>
        <taxon>Dendrobium</taxon>
    </lineage>
</organism>
<dbReference type="EMBL" id="KZ502271">
    <property type="protein sequence ID" value="PKU81270.1"/>
    <property type="molecule type" value="Genomic_DNA"/>
</dbReference>
<keyword evidence="3" id="KW-1185">Reference proteome</keyword>
<feature type="domain" description="Reverse transcriptase zinc-binding" evidence="1">
    <location>
        <begin position="2"/>
        <end position="44"/>
    </location>
</feature>
<reference evidence="2 3" key="2">
    <citation type="journal article" date="2017" name="Nature">
        <title>The Apostasia genome and the evolution of orchids.</title>
        <authorList>
            <person name="Zhang G.Q."/>
            <person name="Liu K.W."/>
            <person name="Li Z."/>
            <person name="Lohaus R."/>
            <person name="Hsiao Y.Y."/>
            <person name="Niu S.C."/>
            <person name="Wang J.Y."/>
            <person name="Lin Y.C."/>
            <person name="Xu Q."/>
            <person name="Chen L.J."/>
            <person name="Yoshida K."/>
            <person name="Fujiwara S."/>
            <person name="Wang Z.W."/>
            <person name="Zhang Y.Q."/>
            <person name="Mitsuda N."/>
            <person name="Wang M."/>
            <person name="Liu G.H."/>
            <person name="Pecoraro L."/>
            <person name="Huang H.X."/>
            <person name="Xiao X.J."/>
            <person name="Lin M."/>
            <person name="Wu X.Y."/>
            <person name="Wu W.L."/>
            <person name="Chen Y.Y."/>
            <person name="Chang S.B."/>
            <person name="Sakamoto S."/>
            <person name="Ohme-Takagi M."/>
            <person name="Yagi M."/>
            <person name="Zeng S.J."/>
            <person name="Shen C.Y."/>
            <person name="Yeh C.M."/>
            <person name="Luo Y.B."/>
            <person name="Tsai W.C."/>
            <person name="Van de Peer Y."/>
            <person name="Liu Z.J."/>
        </authorList>
    </citation>
    <scope>NUCLEOTIDE SEQUENCE [LARGE SCALE GENOMIC DNA]</scope>
    <source>
        <tissue evidence="2">The whole plant</tissue>
    </source>
</reference>
<dbReference type="Proteomes" id="UP000233837">
    <property type="component" value="Unassembled WGS sequence"/>
</dbReference>
<dbReference type="InterPro" id="IPR026960">
    <property type="entry name" value="RVT-Znf"/>
</dbReference>
<evidence type="ECO:0000259" key="1">
    <source>
        <dbReference type="Pfam" id="PF13966"/>
    </source>
</evidence>
<gene>
    <name evidence="2" type="ORF">MA16_Dca015299</name>
</gene>
<evidence type="ECO:0000313" key="3">
    <source>
        <dbReference type="Proteomes" id="UP000233837"/>
    </source>
</evidence>
<dbReference type="Pfam" id="PF13966">
    <property type="entry name" value="zf-RVT"/>
    <property type="match status" value="1"/>
</dbReference>
<protein>
    <recommendedName>
        <fullName evidence="1">Reverse transcriptase zinc-binding domain-containing protein</fullName>
    </recommendedName>
</protein>
<evidence type="ECO:0000313" key="2">
    <source>
        <dbReference type="EMBL" id="PKU81270.1"/>
    </source>
</evidence>
<name>A0A2I0X038_9ASPA</name>